<feature type="region of interest" description="Disordered" evidence="1">
    <location>
        <begin position="677"/>
        <end position="705"/>
    </location>
</feature>
<feature type="region of interest" description="Disordered" evidence="1">
    <location>
        <begin position="747"/>
        <end position="802"/>
    </location>
</feature>
<feature type="compositionally biased region" description="Polar residues" evidence="1">
    <location>
        <begin position="306"/>
        <end position="327"/>
    </location>
</feature>
<reference evidence="2 3" key="1">
    <citation type="submission" date="2024-04" db="EMBL/GenBank/DDBJ databases">
        <authorList>
            <consortium name="Genoscope - CEA"/>
            <person name="William W."/>
        </authorList>
    </citation>
    <scope>NUCLEOTIDE SEQUENCE [LARGE SCALE GENOMIC DNA]</scope>
</reference>
<dbReference type="AlphaFoldDB" id="A0AAV2GZJ6"/>
<accession>A0AAV2GZJ6</accession>
<name>A0AAV2GZJ6_LYMST</name>
<evidence type="ECO:0000256" key="1">
    <source>
        <dbReference type="SAM" id="MobiDB-lite"/>
    </source>
</evidence>
<proteinExistence type="predicted"/>
<feature type="region of interest" description="Disordered" evidence="1">
    <location>
        <begin position="306"/>
        <end position="347"/>
    </location>
</feature>
<keyword evidence="3" id="KW-1185">Reference proteome</keyword>
<evidence type="ECO:0000313" key="2">
    <source>
        <dbReference type="EMBL" id="CAL1526570.1"/>
    </source>
</evidence>
<feature type="compositionally biased region" description="Polar residues" evidence="1">
    <location>
        <begin position="749"/>
        <end position="785"/>
    </location>
</feature>
<dbReference type="Proteomes" id="UP001497497">
    <property type="component" value="Unassembled WGS sequence"/>
</dbReference>
<protein>
    <submittedName>
        <fullName evidence="2">Uncharacterized protein</fullName>
    </submittedName>
</protein>
<gene>
    <name evidence="2" type="ORF">GSLYS_00000747001</name>
</gene>
<dbReference type="EMBL" id="CAXITT010000006">
    <property type="protein sequence ID" value="CAL1526570.1"/>
    <property type="molecule type" value="Genomic_DNA"/>
</dbReference>
<evidence type="ECO:0000313" key="3">
    <source>
        <dbReference type="Proteomes" id="UP001497497"/>
    </source>
</evidence>
<organism evidence="2 3">
    <name type="scientific">Lymnaea stagnalis</name>
    <name type="common">Great pond snail</name>
    <name type="synonym">Helix stagnalis</name>
    <dbReference type="NCBI Taxonomy" id="6523"/>
    <lineage>
        <taxon>Eukaryota</taxon>
        <taxon>Metazoa</taxon>
        <taxon>Spiralia</taxon>
        <taxon>Lophotrochozoa</taxon>
        <taxon>Mollusca</taxon>
        <taxon>Gastropoda</taxon>
        <taxon>Heterobranchia</taxon>
        <taxon>Euthyneura</taxon>
        <taxon>Panpulmonata</taxon>
        <taxon>Hygrophila</taxon>
        <taxon>Lymnaeoidea</taxon>
        <taxon>Lymnaeidae</taxon>
        <taxon>Lymnaea</taxon>
    </lineage>
</organism>
<comment type="caution">
    <text evidence="2">The sequence shown here is derived from an EMBL/GenBank/DDBJ whole genome shotgun (WGS) entry which is preliminary data.</text>
</comment>
<sequence>MADSGKSEQEAGANEDHHLVREGHVMRNIVRNMVVNMECVLNDLQGIMGDIQSLVVQIDTVTEKIDKQCGTEGAKSQGSLHRVQKPRCTHGSPLTCGGQSQEAVAGPRGNEVLKPRLRQEGQLGPINHQGRELLTSHPQVEQRLLRRVAESSGLRDNSCRCIHKADVKSRPKSSDVYTILEKTEYMERLTLGASKSFHHFSNSRIPSSPSGTIAVVHPTVFSNQLNQGEIDDPEVLNKLKSELLLNSPKYFPATPLVVQCLPLLSSNIPHVVQSTTLVTNNEHNHNTKRASRSKHVITSVYNKSFQPVTPTEQQSPAIQPKNATNAPKMSPGPKTSAKENEPPLPNVILPQDIHERLATSGRSLPASPRLKRSATCLPHASIPSSPHMKRSSTKAIYAKIDGSTPSTFGKSSGSIRVQQPSPHHYYHSIDSDLDAEVVGEYPDIRSMTPDMDWSYLNLVGNQRNPGFAANRLGTIDSNSGYEVPVVSHSTRVPQPFQMLQTSPDVVSRLPVFHLKVSMAEDRFMKRNHTHGLTEHFLLDTTSPLINHIFCTEVSSIETGFYCGCYEAILDSVLENIAGYETFEEACDDLDSDVITYESYVSFDDEFEEDDWDMGLRPEDDLDTDLPSFNIEDFYDNDQRLLDDINKNISAAESLFYVEPTATAASDLDDKHLHLGLHQPQAQTTRQSSKRRLSPSTGDEDVYDDVEFPETPGNCFTDEDCCAIKPHVTGHHQNFFLWPKSLVPDVTAGKGSNVNNDSAESENPMTSSDEASCQAVGSGSPMSFSSPEAAFTSPDTDRFVTSSEGDDLLTSQEEGYFLSSEALHTSHRDNVNTSAKRTNMRQLRREFFESLYTVCERRDKELSHDNVISRLTDEHGGFEPGVGRVDNTRDNLSDTGSYSEDFSSYNRNVNTWTAYAMVHMQSDDVSDCASDIINDNNVTCSMTSSYIDADNIGAGAGGQGMTC</sequence>
<feature type="region of interest" description="Disordered" evidence="1">
    <location>
        <begin position="69"/>
        <end position="108"/>
    </location>
</feature>